<dbReference type="Pfam" id="PF09994">
    <property type="entry name" value="T6SS_Tle1-like_cat"/>
    <property type="match status" value="2"/>
</dbReference>
<evidence type="ECO:0000313" key="3">
    <source>
        <dbReference type="Proteomes" id="UP001597380"/>
    </source>
</evidence>
<sequence length="514" mass="57504">MGRTFIFCFDGTCNAPDDAEQSIDSGGQPEDENISNVLKFHLLCGGSLAVQGAGWVPNQKCYYYAGIGTYGNFLQKAINAALAPEGSDVAQILKRAIVDFTRANFRPDEDKLLVVGFSRGGALARRFAGIIAKTIEKPCFYEAIFDTVASIGNPDIDKENRPKSEVLFENCTLPSNVVAALHLVSLDDQRKAFQPTLMNNEEKVTELWLAGAHSDVGGGFYQDGLSDHALKLMMEWLLTQDISVTIKSYQDIKYDNILPDDVDYTICPDDVMVKPDPLGTIHLQDRGWLFNAITLESRTCCVIRNDQPTDLPPKVHWSVGWRIHQSSDYRPRSLKGVKHLTSYPDQEQVVCHGLAPHIEMGQLNIKRLKMNESAIVYAYASEKYNRTGLLLAAGENYLFEVAEDQEWYDSDIACNAEGWTRDDVELGFVELPIAMFEPNRRISSANWFSLCGAIGLSENELFEIGKEVKYTPRTSGEFCPFANDLDKFYGNNRGRLAIKVTRKATSDRVHMAFE</sequence>
<dbReference type="Gene3D" id="2.60.120.430">
    <property type="entry name" value="Galactose-binding lectin"/>
    <property type="match status" value="1"/>
</dbReference>
<organism evidence="2 3">
    <name type="scientific">Corallincola platygyrae</name>
    <dbReference type="NCBI Taxonomy" id="1193278"/>
    <lineage>
        <taxon>Bacteria</taxon>
        <taxon>Pseudomonadati</taxon>
        <taxon>Pseudomonadota</taxon>
        <taxon>Gammaproteobacteria</taxon>
        <taxon>Alteromonadales</taxon>
        <taxon>Psychromonadaceae</taxon>
        <taxon>Corallincola</taxon>
    </lineage>
</organism>
<dbReference type="PANTHER" id="PTHR33840:SF16">
    <property type="entry name" value="DUF2235 DOMAIN-CONTAINING PROTEIN"/>
    <property type="match status" value="1"/>
</dbReference>
<dbReference type="InterPro" id="IPR018712">
    <property type="entry name" value="Tle1-like_cat"/>
</dbReference>
<comment type="caution">
    <text evidence="2">The sequence shown here is derived from an EMBL/GenBank/DDBJ whole genome shotgun (WGS) entry which is preliminary data.</text>
</comment>
<dbReference type="RefSeq" id="WP_345337899.1">
    <property type="nucleotide sequence ID" value="NZ_BAABLI010000004.1"/>
</dbReference>
<gene>
    <name evidence="2" type="ORF">ACFSJ3_03505</name>
</gene>
<evidence type="ECO:0000259" key="1">
    <source>
        <dbReference type="Pfam" id="PF09994"/>
    </source>
</evidence>
<keyword evidence="3" id="KW-1185">Reference proteome</keyword>
<reference evidence="3" key="1">
    <citation type="journal article" date="2019" name="Int. J. Syst. Evol. Microbiol.">
        <title>The Global Catalogue of Microorganisms (GCM) 10K type strain sequencing project: providing services to taxonomists for standard genome sequencing and annotation.</title>
        <authorList>
            <consortium name="The Broad Institute Genomics Platform"/>
            <consortium name="The Broad Institute Genome Sequencing Center for Infectious Disease"/>
            <person name="Wu L."/>
            <person name="Ma J."/>
        </authorList>
    </citation>
    <scope>NUCLEOTIDE SEQUENCE [LARGE SCALE GENOMIC DNA]</scope>
    <source>
        <strain evidence="3">CGMCC 1.10992</strain>
    </source>
</reference>
<dbReference type="PANTHER" id="PTHR33840">
    <property type="match status" value="1"/>
</dbReference>
<evidence type="ECO:0000313" key="2">
    <source>
        <dbReference type="EMBL" id="MFD2095036.1"/>
    </source>
</evidence>
<dbReference type="Proteomes" id="UP001597380">
    <property type="component" value="Unassembled WGS sequence"/>
</dbReference>
<proteinExistence type="predicted"/>
<accession>A0ABW4XK23</accession>
<name>A0ABW4XK23_9GAMM</name>
<feature type="domain" description="T6SS Phospholipase effector Tle1-like catalytic" evidence="1">
    <location>
        <begin position="3"/>
        <end position="133"/>
    </location>
</feature>
<protein>
    <submittedName>
        <fullName evidence="2">DUF2235 domain-containing protein</fullName>
    </submittedName>
</protein>
<dbReference type="EMBL" id="JBHUHT010000007">
    <property type="protein sequence ID" value="MFD2095036.1"/>
    <property type="molecule type" value="Genomic_DNA"/>
</dbReference>
<feature type="domain" description="T6SS Phospholipase effector Tle1-like catalytic" evidence="1">
    <location>
        <begin position="143"/>
        <end position="235"/>
    </location>
</feature>